<organism evidence="1 2">
    <name type="scientific">Pseudomonas serbiensis</name>
    <dbReference type="NCBI Taxonomy" id="3064350"/>
    <lineage>
        <taxon>Bacteria</taxon>
        <taxon>Pseudomonadati</taxon>
        <taxon>Pseudomonadota</taxon>
        <taxon>Gammaproteobacteria</taxon>
        <taxon>Pseudomonadales</taxon>
        <taxon>Pseudomonadaceae</taxon>
        <taxon>Pseudomonas</taxon>
    </lineage>
</organism>
<evidence type="ECO:0000313" key="1">
    <source>
        <dbReference type="EMBL" id="MDO7929418.1"/>
    </source>
</evidence>
<protein>
    <submittedName>
        <fullName evidence="1">Uncharacterized protein</fullName>
    </submittedName>
</protein>
<gene>
    <name evidence="1" type="ORF">Q6A51_21810</name>
</gene>
<evidence type="ECO:0000313" key="2">
    <source>
        <dbReference type="Proteomes" id="UP001223016"/>
    </source>
</evidence>
<comment type="caution">
    <text evidence="1">The sequence shown here is derived from an EMBL/GenBank/DDBJ whole genome shotgun (WGS) entry which is preliminary data.</text>
</comment>
<accession>A0ABT9CX89</accession>
<dbReference type="Proteomes" id="UP001223016">
    <property type="component" value="Unassembled WGS sequence"/>
</dbReference>
<dbReference type="EMBL" id="JAUQOO010000019">
    <property type="protein sequence ID" value="MDO7929418.1"/>
    <property type="molecule type" value="Genomic_DNA"/>
</dbReference>
<sequence>MSIPVPETPAKKISTKPRHDWVAHDDFYDGDFLRGWLFAVHRVHTAALGYSLLPETRSGIKGYKRLFNEKSFSLSSRSLIFNTPLASSDWGAALKTELRAIQISRASKGKEGYAQVALYRLNDAKTGLANERVLETTQSAVIAYLRHGTEFPPSENGNEPA</sequence>
<proteinExistence type="predicted"/>
<dbReference type="RefSeq" id="WP_304575711.1">
    <property type="nucleotide sequence ID" value="NZ_JAUQOO010000019.1"/>
</dbReference>
<keyword evidence="2" id="KW-1185">Reference proteome</keyword>
<reference evidence="1 2" key="1">
    <citation type="submission" date="2023-07" db="EMBL/GenBank/DDBJ databases">
        <title>Identification of four novel Pseudomonas species associated with bacterial leaf spot of cucurbits.</title>
        <authorList>
            <person name="Fullem K.R."/>
        </authorList>
    </citation>
    <scope>NUCLEOTIDE SEQUENCE [LARGE SCALE GENOMIC DNA]</scope>
    <source>
        <strain evidence="1 2">KFB 138</strain>
    </source>
</reference>
<name>A0ABT9CX89_9PSED</name>